<proteinExistence type="predicted"/>
<dbReference type="Pfam" id="PF03646">
    <property type="entry name" value="FlaG"/>
    <property type="match status" value="1"/>
</dbReference>
<dbReference type="Gene3D" id="3.30.160.170">
    <property type="entry name" value="FlaG-like"/>
    <property type="match status" value="1"/>
</dbReference>
<dbReference type="OrthoDB" id="9799867at2"/>
<dbReference type="AlphaFoldDB" id="A0A4R7KAF7"/>
<name>A0A4R7KAF7_9CLOT</name>
<dbReference type="RefSeq" id="WP_133629057.1">
    <property type="nucleotide sequence ID" value="NZ_SOAZ01000026.1"/>
</dbReference>
<dbReference type="PANTHER" id="PTHR37166">
    <property type="entry name" value="PROTEIN FLAG"/>
    <property type="match status" value="1"/>
</dbReference>
<gene>
    <name evidence="1" type="ORF">EDD71_12634</name>
</gene>
<keyword evidence="1" id="KW-0282">Flagellum</keyword>
<evidence type="ECO:0000313" key="2">
    <source>
        <dbReference type="Proteomes" id="UP000295325"/>
    </source>
</evidence>
<dbReference type="EMBL" id="SOAZ01000026">
    <property type="protein sequence ID" value="TDT50617.1"/>
    <property type="molecule type" value="Genomic_DNA"/>
</dbReference>
<dbReference type="Proteomes" id="UP000295325">
    <property type="component" value="Unassembled WGS sequence"/>
</dbReference>
<organism evidence="1 2">
    <name type="scientific">Fonticella tunisiensis</name>
    <dbReference type="NCBI Taxonomy" id="1096341"/>
    <lineage>
        <taxon>Bacteria</taxon>
        <taxon>Bacillati</taxon>
        <taxon>Bacillota</taxon>
        <taxon>Clostridia</taxon>
        <taxon>Eubacteriales</taxon>
        <taxon>Clostridiaceae</taxon>
        <taxon>Fonticella</taxon>
    </lineage>
</organism>
<sequence>MDISQMSPNNLQIKSNINNFKQFSEKEVGLFAKIDNEQYTGKLDNKDLQSAVDRANRALFKNNTHLKFEIHDKTKDVMVKIVNDETGEVLKEIPPEKILDMVARLWEIAGILIDEKR</sequence>
<keyword evidence="1" id="KW-0966">Cell projection</keyword>
<comment type="caution">
    <text evidence="1">The sequence shown here is derived from an EMBL/GenBank/DDBJ whole genome shotgun (WGS) entry which is preliminary data.</text>
</comment>
<reference evidence="1 2" key="1">
    <citation type="submission" date="2019-03" db="EMBL/GenBank/DDBJ databases">
        <title>Genomic Encyclopedia of Type Strains, Phase IV (KMG-IV): sequencing the most valuable type-strain genomes for metagenomic binning, comparative biology and taxonomic classification.</title>
        <authorList>
            <person name="Goeker M."/>
        </authorList>
    </citation>
    <scope>NUCLEOTIDE SEQUENCE [LARGE SCALE GENOMIC DNA]</scope>
    <source>
        <strain evidence="1 2">DSM 24455</strain>
    </source>
</reference>
<dbReference type="InterPro" id="IPR035924">
    <property type="entry name" value="FlaG-like_sf"/>
</dbReference>
<dbReference type="InterPro" id="IPR005186">
    <property type="entry name" value="FlaG"/>
</dbReference>
<dbReference type="SUPFAM" id="SSF160214">
    <property type="entry name" value="FlaG-like"/>
    <property type="match status" value="1"/>
</dbReference>
<keyword evidence="1" id="KW-0969">Cilium</keyword>
<dbReference type="PANTHER" id="PTHR37166:SF1">
    <property type="entry name" value="PROTEIN FLAG"/>
    <property type="match status" value="1"/>
</dbReference>
<accession>A0A4R7KAF7</accession>
<evidence type="ECO:0000313" key="1">
    <source>
        <dbReference type="EMBL" id="TDT50617.1"/>
    </source>
</evidence>
<protein>
    <submittedName>
        <fullName evidence="1">Flagellar protein FlaG</fullName>
    </submittedName>
</protein>
<keyword evidence="2" id="KW-1185">Reference proteome</keyword>